<gene>
    <name evidence="1" type="ORF">EPA93_39220</name>
</gene>
<evidence type="ECO:0008006" key="3">
    <source>
        <dbReference type="Google" id="ProtNLM"/>
    </source>
</evidence>
<organism evidence="1 2">
    <name type="scientific">Ktedonosporobacter rubrisoli</name>
    <dbReference type="NCBI Taxonomy" id="2509675"/>
    <lineage>
        <taxon>Bacteria</taxon>
        <taxon>Bacillati</taxon>
        <taxon>Chloroflexota</taxon>
        <taxon>Ktedonobacteria</taxon>
        <taxon>Ktedonobacterales</taxon>
        <taxon>Ktedonosporobacteraceae</taxon>
        <taxon>Ktedonosporobacter</taxon>
    </lineage>
</organism>
<dbReference type="Proteomes" id="UP000290365">
    <property type="component" value="Chromosome"/>
</dbReference>
<sequence length="436" mass="50653">MPTAMQDLTRFLGNDGRIDEGMLVRYYRKEVRGWKNAQIVVDLYNELLEENVSIRWMQRMEQQNNVPIDQTRRWVLATLLSIPPAYLGLPALKPIIQLQDTVQIVVSTKAPEVDNTEYGSRLRELWRSNHANARKPDVIPEIVARIYALQEALLYGKEQQRKLVARLLCNYLILCGNVHRYQGYLSTAITYLNHALTLAREKGFYELYTRTLYLRGFAFFNRWTLWRNKEDRSDLLYAVRDLKAAQSFVESAHKHGIAISQSLKGAILAEGGRALAYNARDSQERLEAMNKLDQAGRIISASSFSNDDERFLRVDQEWYHIDKAEAYIANGWADSAFQELANVYKGDPLLHQRYLYAYLLEAEAHMVRGRIEIGIAHLENVMQVLNEETKRRHLNRIINTYESLNENEKYQKSPDVARLGVRVLRIVHPELFYSNT</sequence>
<dbReference type="OrthoDB" id="155829at2"/>
<dbReference type="KEGG" id="kbs:EPA93_39220"/>
<keyword evidence="2" id="KW-1185">Reference proteome</keyword>
<reference evidence="1 2" key="1">
    <citation type="submission" date="2019-01" db="EMBL/GenBank/DDBJ databases">
        <title>Ktedonosporobacter rubrisoli SCAWS-G2.</title>
        <authorList>
            <person name="Huang Y."/>
            <person name="Yan B."/>
        </authorList>
    </citation>
    <scope>NUCLEOTIDE SEQUENCE [LARGE SCALE GENOMIC DNA]</scope>
    <source>
        <strain evidence="1 2">SCAWS-G2</strain>
    </source>
</reference>
<dbReference type="EMBL" id="CP035758">
    <property type="protein sequence ID" value="QBD81682.1"/>
    <property type="molecule type" value="Genomic_DNA"/>
</dbReference>
<evidence type="ECO:0000313" key="2">
    <source>
        <dbReference type="Proteomes" id="UP000290365"/>
    </source>
</evidence>
<dbReference type="AlphaFoldDB" id="A0A4P6K1I2"/>
<protein>
    <recommendedName>
        <fullName evidence="3">Tetratricopeptide repeat protein</fullName>
    </recommendedName>
</protein>
<accession>A0A4P6K1I2</accession>
<evidence type="ECO:0000313" key="1">
    <source>
        <dbReference type="EMBL" id="QBD81682.1"/>
    </source>
</evidence>
<proteinExistence type="predicted"/>
<dbReference type="RefSeq" id="WP_129892743.1">
    <property type="nucleotide sequence ID" value="NZ_CP035758.1"/>
</dbReference>
<name>A0A4P6K1I2_KTERU</name>